<dbReference type="AlphaFoldDB" id="A0A397TDM7"/>
<protein>
    <recommendedName>
        <fullName evidence="3">F-box domain-containing protein</fullName>
    </recommendedName>
</protein>
<evidence type="ECO:0008006" key="3">
    <source>
        <dbReference type="Google" id="ProtNLM"/>
    </source>
</evidence>
<dbReference type="OrthoDB" id="2321357at2759"/>
<organism evidence="1 2">
    <name type="scientific">Glomus cerebriforme</name>
    <dbReference type="NCBI Taxonomy" id="658196"/>
    <lineage>
        <taxon>Eukaryota</taxon>
        <taxon>Fungi</taxon>
        <taxon>Fungi incertae sedis</taxon>
        <taxon>Mucoromycota</taxon>
        <taxon>Glomeromycotina</taxon>
        <taxon>Glomeromycetes</taxon>
        <taxon>Glomerales</taxon>
        <taxon>Glomeraceae</taxon>
        <taxon>Glomus</taxon>
    </lineage>
</organism>
<comment type="caution">
    <text evidence="1">The sequence shown here is derived from an EMBL/GenBank/DDBJ whole genome shotgun (WGS) entry which is preliminary data.</text>
</comment>
<reference evidence="1 2" key="1">
    <citation type="submission" date="2018-06" db="EMBL/GenBank/DDBJ databases">
        <title>Comparative genomics reveals the genomic features of Rhizophagus irregularis, R. cerebriforme, R. diaphanum and Gigaspora rosea, and their symbiotic lifestyle signature.</title>
        <authorList>
            <person name="Morin E."/>
            <person name="San Clemente H."/>
            <person name="Chen E.C.H."/>
            <person name="De La Providencia I."/>
            <person name="Hainaut M."/>
            <person name="Kuo A."/>
            <person name="Kohler A."/>
            <person name="Murat C."/>
            <person name="Tang N."/>
            <person name="Roy S."/>
            <person name="Loubradou J."/>
            <person name="Henrissat B."/>
            <person name="Grigoriev I.V."/>
            <person name="Corradi N."/>
            <person name="Roux C."/>
            <person name="Martin F.M."/>
        </authorList>
    </citation>
    <scope>NUCLEOTIDE SEQUENCE [LARGE SCALE GENOMIC DNA]</scope>
    <source>
        <strain evidence="1 2">DAOM 227022</strain>
    </source>
</reference>
<accession>A0A397TDM7</accession>
<gene>
    <name evidence="1" type="ORF">C1645_817183</name>
</gene>
<name>A0A397TDM7_9GLOM</name>
<keyword evidence="2" id="KW-1185">Reference proteome</keyword>
<dbReference type="Proteomes" id="UP000265703">
    <property type="component" value="Unassembled WGS sequence"/>
</dbReference>
<sequence length="312" mass="37155">MQQCSNISLLFVSLDRDILYLVFQELHNNKSFYSCLLVDKTWCEIIIPILWKNPWKFLKEEKEKLLLNVIISHLSDKSRNNLSQDIDFLTNSYQRPLFNYISFCKHLNFNRIIKIIDTLISFEERKISIKNEIFNLFINEDRKYSHLYIPEEFDFQIHLIPGFKHCFSEIKFLSCNIKINDNVLIGLTEIIESIKELELFIQENNNNYGFSRIIEIQKGLFNVYLIITVQHSRFDESFYNILERPLIKHANNIQNLKLIKESIPLGSYDSTYYAWNCLENLSLPYLKTLKARQIPTRPLISLIKNTYGYLNE</sequence>
<evidence type="ECO:0000313" key="1">
    <source>
        <dbReference type="EMBL" id="RIA95066.1"/>
    </source>
</evidence>
<evidence type="ECO:0000313" key="2">
    <source>
        <dbReference type="Proteomes" id="UP000265703"/>
    </source>
</evidence>
<dbReference type="EMBL" id="QKYT01000068">
    <property type="protein sequence ID" value="RIA95066.1"/>
    <property type="molecule type" value="Genomic_DNA"/>
</dbReference>
<proteinExistence type="predicted"/>